<sequence>MSSSHLTLSPYLEEIYDAVKAACPGEGRRKWRLRVAEEFWTLPKEEKERVLSRSVSVDEETAAFEADDDPLDDVADEDAPGLGLVIRTDFSDENAWEYFVTKLKEGEAEFTADSNENAEDDAMDQDPLASSNSQNASSGVPAAVEDEDSESEETPSNASIFAIINPDTSSPLRSVLTGCSNLSALKLFNSVNVRRTPPLPPDTKRHRPANRLIDHDGWQEIYEGKMLWIYDAKSNKDACVRVVSQAGAGYGTATADSWRARVTHICELQVNLASGAMSIDFGGLDRYDYEERLRNLQEAEGGVRQQ</sequence>
<protein>
    <submittedName>
        <fullName evidence="2">Uncharacterized protein</fullName>
    </submittedName>
</protein>
<feature type="compositionally biased region" description="Polar residues" evidence="1">
    <location>
        <begin position="128"/>
        <end position="138"/>
    </location>
</feature>
<gene>
    <name evidence="2" type="ORF">BXZ70DRAFT_1010278</name>
</gene>
<proteinExistence type="predicted"/>
<reference evidence="2" key="1">
    <citation type="journal article" date="2021" name="New Phytol.">
        <title>Evolutionary innovations through gain and loss of genes in the ectomycorrhizal Boletales.</title>
        <authorList>
            <person name="Wu G."/>
            <person name="Miyauchi S."/>
            <person name="Morin E."/>
            <person name="Kuo A."/>
            <person name="Drula E."/>
            <person name="Varga T."/>
            <person name="Kohler A."/>
            <person name="Feng B."/>
            <person name="Cao Y."/>
            <person name="Lipzen A."/>
            <person name="Daum C."/>
            <person name="Hundley H."/>
            <person name="Pangilinan J."/>
            <person name="Johnson J."/>
            <person name="Barry K."/>
            <person name="LaButti K."/>
            <person name="Ng V."/>
            <person name="Ahrendt S."/>
            <person name="Min B."/>
            <person name="Choi I.G."/>
            <person name="Park H."/>
            <person name="Plett J.M."/>
            <person name="Magnuson J."/>
            <person name="Spatafora J.W."/>
            <person name="Nagy L.G."/>
            <person name="Henrissat B."/>
            <person name="Grigoriev I.V."/>
            <person name="Yang Z.L."/>
            <person name="Xu J."/>
            <person name="Martin F.M."/>
        </authorList>
    </citation>
    <scope>NUCLEOTIDE SEQUENCE</scope>
    <source>
        <strain evidence="2">KKN 215</strain>
    </source>
</reference>
<feature type="region of interest" description="Disordered" evidence="1">
    <location>
        <begin position="118"/>
        <end position="157"/>
    </location>
</feature>
<name>A0A8K0ULB6_9AGAR</name>
<dbReference type="EMBL" id="JAEVFJ010000027">
    <property type="protein sequence ID" value="KAH8093956.1"/>
    <property type="molecule type" value="Genomic_DNA"/>
</dbReference>
<evidence type="ECO:0000313" key="2">
    <source>
        <dbReference type="EMBL" id="KAH8093956.1"/>
    </source>
</evidence>
<accession>A0A8K0ULB6</accession>
<comment type="caution">
    <text evidence="2">The sequence shown here is derived from an EMBL/GenBank/DDBJ whole genome shotgun (WGS) entry which is preliminary data.</text>
</comment>
<dbReference type="Proteomes" id="UP000813824">
    <property type="component" value="Unassembled WGS sequence"/>
</dbReference>
<feature type="compositionally biased region" description="Acidic residues" evidence="1">
    <location>
        <begin position="144"/>
        <end position="153"/>
    </location>
</feature>
<organism evidence="2 3">
    <name type="scientific">Cristinia sonorae</name>
    <dbReference type="NCBI Taxonomy" id="1940300"/>
    <lineage>
        <taxon>Eukaryota</taxon>
        <taxon>Fungi</taxon>
        <taxon>Dikarya</taxon>
        <taxon>Basidiomycota</taxon>
        <taxon>Agaricomycotina</taxon>
        <taxon>Agaricomycetes</taxon>
        <taxon>Agaricomycetidae</taxon>
        <taxon>Agaricales</taxon>
        <taxon>Pleurotineae</taxon>
        <taxon>Stephanosporaceae</taxon>
        <taxon>Cristinia</taxon>
    </lineage>
</organism>
<dbReference type="AlphaFoldDB" id="A0A8K0ULB6"/>
<dbReference type="OrthoDB" id="204784at2759"/>
<evidence type="ECO:0000256" key="1">
    <source>
        <dbReference type="SAM" id="MobiDB-lite"/>
    </source>
</evidence>
<keyword evidence="3" id="KW-1185">Reference proteome</keyword>
<evidence type="ECO:0000313" key="3">
    <source>
        <dbReference type="Proteomes" id="UP000813824"/>
    </source>
</evidence>